<dbReference type="RefSeq" id="WP_129927529.1">
    <property type="nucleotide sequence ID" value="NZ_SEOO01000049.1"/>
</dbReference>
<accession>A0A8G1ZD81</accession>
<reference evidence="1 2" key="1">
    <citation type="submission" date="2019-02" db="EMBL/GenBank/DDBJ databases">
        <authorList>
            <person name="Feng G."/>
        </authorList>
    </citation>
    <scope>NUCLEOTIDE SEQUENCE [LARGE SCALE GENOMIC DNA]</scope>
    <source>
        <strain evidence="1 2">CCTCC AB 2011146</strain>
    </source>
</reference>
<dbReference type="EMBL" id="SEOO01000049">
    <property type="protein sequence ID" value="RYM07389.1"/>
    <property type="molecule type" value="Genomic_DNA"/>
</dbReference>
<comment type="caution">
    <text evidence="1">The sequence shown here is derived from an EMBL/GenBank/DDBJ whole genome shotgun (WGS) entry which is preliminary data.</text>
</comment>
<dbReference type="AlphaFoldDB" id="A0A8G1ZD81"/>
<evidence type="ECO:0000313" key="2">
    <source>
        <dbReference type="Proteomes" id="UP000291572"/>
    </source>
</evidence>
<proteinExistence type="predicted"/>
<dbReference type="Proteomes" id="UP000291572">
    <property type="component" value="Unassembled WGS sequence"/>
</dbReference>
<organism evidence="1 2">
    <name type="scientific">Sphingobium cupriresistens</name>
    <dbReference type="NCBI Taxonomy" id="1132417"/>
    <lineage>
        <taxon>Bacteria</taxon>
        <taxon>Pseudomonadati</taxon>
        <taxon>Pseudomonadota</taxon>
        <taxon>Alphaproteobacteria</taxon>
        <taxon>Sphingomonadales</taxon>
        <taxon>Sphingomonadaceae</taxon>
        <taxon>Sphingobium</taxon>
    </lineage>
</organism>
<evidence type="ECO:0000313" key="1">
    <source>
        <dbReference type="EMBL" id="RYM07389.1"/>
    </source>
</evidence>
<gene>
    <name evidence="1" type="ORF">EWH12_19260</name>
</gene>
<sequence>MIVELAGGDTFSPLHNIIAMATHFNEFSQRNPFGKHAFPDESRSITIKNLETLRTVSDALNFKASLASIDSAIVQLKGQVSGSLTPDDFNDWDEA</sequence>
<feature type="non-terminal residue" evidence="1">
    <location>
        <position position="95"/>
    </location>
</feature>
<protein>
    <submittedName>
        <fullName evidence="1">Uncharacterized protein</fullName>
    </submittedName>
</protein>
<name>A0A8G1ZD81_9SPHN</name>